<keyword evidence="6" id="KW-1185">Reference proteome</keyword>
<dbReference type="InterPro" id="IPR014710">
    <property type="entry name" value="RmlC-like_jellyroll"/>
</dbReference>
<keyword evidence="1" id="KW-0805">Transcription regulation</keyword>
<dbReference type="SUPFAM" id="SSF47413">
    <property type="entry name" value="lambda repressor-like DNA-binding domains"/>
    <property type="match status" value="1"/>
</dbReference>
<dbReference type="PROSITE" id="PS50943">
    <property type="entry name" value="HTH_CROC1"/>
    <property type="match status" value="1"/>
</dbReference>
<dbReference type="InterPro" id="IPR001387">
    <property type="entry name" value="Cro/C1-type_HTH"/>
</dbReference>
<dbReference type="PANTHER" id="PTHR46797:SF23">
    <property type="entry name" value="HTH-TYPE TRANSCRIPTIONAL REGULATOR SUTR"/>
    <property type="match status" value="1"/>
</dbReference>
<dbReference type="STRING" id="1122204.SAMN05421781_2039"/>
<dbReference type="Pfam" id="PF07883">
    <property type="entry name" value="Cupin_2"/>
    <property type="match status" value="1"/>
</dbReference>
<name>A0A1H2VDJ4_9BACI</name>
<dbReference type="RefSeq" id="WP_091614563.1">
    <property type="nucleotide sequence ID" value="NZ_FNNC01000004.1"/>
</dbReference>
<evidence type="ECO:0000259" key="4">
    <source>
        <dbReference type="PROSITE" id="PS50943"/>
    </source>
</evidence>
<dbReference type="SUPFAM" id="SSF51182">
    <property type="entry name" value="RmlC-like cupins"/>
    <property type="match status" value="1"/>
</dbReference>
<dbReference type="InterPro" id="IPR013096">
    <property type="entry name" value="Cupin_2"/>
</dbReference>
<proteinExistence type="predicted"/>
<dbReference type="CDD" id="cd02209">
    <property type="entry name" value="cupin_XRE_C"/>
    <property type="match status" value="1"/>
</dbReference>
<evidence type="ECO:0000256" key="1">
    <source>
        <dbReference type="ARBA" id="ARBA00023015"/>
    </source>
</evidence>
<dbReference type="InterPro" id="IPR010982">
    <property type="entry name" value="Lambda_DNA-bd_dom_sf"/>
</dbReference>
<organism evidence="5 6">
    <name type="scientific">Marinococcus luteus</name>
    <dbReference type="NCBI Taxonomy" id="1122204"/>
    <lineage>
        <taxon>Bacteria</taxon>
        <taxon>Bacillati</taxon>
        <taxon>Bacillota</taxon>
        <taxon>Bacilli</taxon>
        <taxon>Bacillales</taxon>
        <taxon>Bacillaceae</taxon>
        <taxon>Marinococcus</taxon>
    </lineage>
</organism>
<dbReference type="GO" id="GO:0003700">
    <property type="term" value="F:DNA-binding transcription factor activity"/>
    <property type="evidence" value="ECO:0007669"/>
    <property type="project" value="TreeGrafter"/>
</dbReference>
<keyword evidence="2" id="KW-0238">DNA-binding</keyword>
<dbReference type="PANTHER" id="PTHR46797">
    <property type="entry name" value="HTH-TYPE TRANSCRIPTIONAL REGULATOR"/>
    <property type="match status" value="1"/>
</dbReference>
<keyword evidence="3" id="KW-0804">Transcription</keyword>
<reference evidence="5 6" key="1">
    <citation type="submission" date="2016-10" db="EMBL/GenBank/DDBJ databases">
        <authorList>
            <person name="de Groot N.N."/>
        </authorList>
    </citation>
    <scope>NUCLEOTIDE SEQUENCE [LARGE SCALE GENOMIC DNA]</scope>
    <source>
        <strain evidence="5 6">DSM 23126</strain>
    </source>
</reference>
<dbReference type="Gene3D" id="2.60.120.10">
    <property type="entry name" value="Jelly Rolls"/>
    <property type="match status" value="1"/>
</dbReference>
<dbReference type="GO" id="GO:0003677">
    <property type="term" value="F:DNA binding"/>
    <property type="evidence" value="ECO:0007669"/>
    <property type="project" value="UniProtKB-KW"/>
</dbReference>
<dbReference type="GO" id="GO:0005829">
    <property type="term" value="C:cytosol"/>
    <property type="evidence" value="ECO:0007669"/>
    <property type="project" value="TreeGrafter"/>
</dbReference>
<evidence type="ECO:0000256" key="3">
    <source>
        <dbReference type="ARBA" id="ARBA00023163"/>
    </source>
</evidence>
<dbReference type="SMART" id="SM00530">
    <property type="entry name" value="HTH_XRE"/>
    <property type="match status" value="1"/>
</dbReference>
<dbReference type="InterPro" id="IPR050807">
    <property type="entry name" value="TransReg_Diox_bact_type"/>
</dbReference>
<dbReference type="Pfam" id="PF01381">
    <property type="entry name" value="HTH_3"/>
    <property type="match status" value="1"/>
</dbReference>
<feature type="domain" description="HTH cro/C1-type" evidence="4">
    <location>
        <begin position="13"/>
        <end position="67"/>
    </location>
</feature>
<dbReference type="AlphaFoldDB" id="A0A1H2VDJ4"/>
<evidence type="ECO:0000256" key="2">
    <source>
        <dbReference type="ARBA" id="ARBA00023125"/>
    </source>
</evidence>
<dbReference type="Proteomes" id="UP000199488">
    <property type="component" value="Unassembled WGS sequence"/>
</dbReference>
<dbReference type="CDD" id="cd00093">
    <property type="entry name" value="HTH_XRE"/>
    <property type="match status" value="1"/>
</dbReference>
<dbReference type="OrthoDB" id="9781521at2"/>
<sequence>MKESIGKEIGKTLRQLRHERGWSLDRLSEATGVSKPMLGQIERGASNPTITTLWKIAEGMGVGFSTFLQQKRPDMEFVSADQTEWLEGENGYAVRNIFSKHEQAPVEWYEFVLASGGSHYSSAHPFGVEEYIIVNEGRMEVQTKEASKQLMGPDDALRFRADHNHAYINAGPEKVKGVLMLFYTAYRQ</sequence>
<dbReference type="Gene3D" id="1.10.260.40">
    <property type="entry name" value="lambda repressor-like DNA-binding domains"/>
    <property type="match status" value="1"/>
</dbReference>
<accession>A0A1H2VDJ4</accession>
<dbReference type="InterPro" id="IPR011051">
    <property type="entry name" value="RmlC_Cupin_sf"/>
</dbReference>
<dbReference type="EMBL" id="FNNC01000004">
    <property type="protein sequence ID" value="SDW66413.1"/>
    <property type="molecule type" value="Genomic_DNA"/>
</dbReference>
<evidence type="ECO:0000313" key="6">
    <source>
        <dbReference type="Proteomes" id="UP000199488"/>
    </source>
</evidence>
<evidence type="ECO:0000313" key="5">
    <source>
        <dbReference type="EMBL" id="SDW66413.1"/>
    </source>
</evidence>
<gene>
    <name evidence="5" type="ORF">SAMN05421781_2039</name>
</gene>
<protein>
    <submittedName>
        <fullName evidence="5">Transcriptional regulator, XRE family with cupin sensor</fullName>
    </submittedName>
</protein>